<dbReference type="InterPro" id="IPR002523">
    <property type="entry name" value="MgTranspt_CorA/ZnTranspt_ZntB"/>
</dbReference>
<evidence type="ECO:0000256" key="7">
    <source>
        <dbReference type="ARBA" id="ARBA00023136"/>
    </source>
</evidence>
<evidence type="ECO:0000256" key="1">
    <source>
        <dbReference type="ARBA" id="ARBA00004651"/>
    </source>
</evidence>
<evidence type="ECO:0000256" key="5">
    <source>
        <dbReference type="ARBA" id="ARBA00022692"/>
    </source>
</evidence>
<feature type="transmembrane region" description="Helical" evidence="8">
    <location>
        <begin position="246"/>
        <end position="268"/>
    </location>
</feature>
<dbReference type="Gene3D" id="1.20.58.340">
    <property type="entry name" value="Magnesium transport protein CorA, transmembrane region"/>
    <property type="match status" value="2"/>
</dbReference>
<keyword evidence="3" id="KW-0813">Transport</keyword>
<evidence type="ECO:0000256" key="8">
    <source>
        <dbReference type="SAM" id="Phobius"/>
    </source>
</evidence>
<keyword evidence="5 8" id="KW-0812">Transmembrane</keyword>
<gene>
    <name evidence="9" type="ORF">A2442_02925</name>
</gene>
<dbReference type="AlphaFoldDB" id="A0A1F5EJN5"/>
<evidence type="ECO:0008006" key="11">
    <source>
        <dbReference type="Google" id="ProtNLM"/>
    </source>
</evidence>
<dbReference type="SUPFAM" id="SSF143865">
    <property type="entry name" value="CorA soluble domain-like"/>
    <property type="match status" value="1"/>
</dbReference>
<dbReference type="PANTHER" id="PTHR46494:SF1">
    <property type="entry name" value="CORA FAMILY METAL ION TRANSPORTER (EUROFUNG)"/>
    <property type="match status" value="1"/>
</dbReference>
<proteinExistence type="inferred from homology"/>
<organism evidence="9 10">
    <name type="scientific">Candidatus Campbellbacteria bacterium RIFOXYC2_FULL_35_25</name>
    <dbReference type="NCBI Taxonomy" id="1797582"/>
    <lineage>
        <taxon>Bacteria</taxon>
        <taxon>Candidatus Campbelliibacteriota</taxon>
    </lineage>
</organism>
<evidence type="ECO:0000313" key="9">
    <source>
        <dbReference type="EMBL" id="OGD67434.1"/>
    </source>
</evidence>
<dbReference type="GO" id="GO:0015087">
    <property type="term" value="F:cobalt ion transmembrane transporter activity"/>
    <property type="evidence" value="ECO:0007669"/>
    <property type="project" value="TreeGrafter"/>
</dbReference>
<dbReference type="GO" id="GO:0050897">
    <property type="term" value="F:cobalt ion binding"/>
    <property type="evidence" value="ECO:0007669"/>
    <property type="project" value="TreeGrafter"/>
</dbReference>
<reference evidence="9 10" key="1">
    <citation type="journal article" date="2016" name="Nat. Commun.">
        <title>Thousands of microbial genomes shed light on interconnected biogeochemical processes in an aquifer system.</title>
        <authorList>
            <person name="Anantharaman K."/>
            <person name="Brown C.T."/>
            <person name="Hug L.A."/>
            <person name="Sharon I."/>
            <person name="Castelle C.J."/>
            <person name="Probst A.J."/>
            <person name="Thomas B.C."/>
            <person name="Singh A."/>
            <person name="Wilkins M.J."/>
            <person name="Karaoz U."/>
            <person name="Brodie E.L."/>
            <person name="Williams K.H."/>
            <person name="Hubbard S.S."/>
            <person name="Banfield J.F."/>
        </authorList>
    </citation>
    <scope>NUCLEOTIDE SEQUENCE [LARGE SCALE GENOMIC DNA]</scope>
</reference>
<dbReference type="STRING" id="1797582.A2442_02925"/>
<dbReference type="PANTHER" id="PTHR46494">
    <property type="entry name" value="CORA FAMILY METAL ION TRANSPORTER (EUROFUNG)"/>
    <property type="match status" value="1"/>
</dbReference>
<keyword evidence="4" id="KW-1003">Cell membrane</keyword>
<dbReference type="InterPro" id="IPR045863">
    <property type="entry name" value="CorA_TM1_TM2"/>
</dbReference>
<name>A0A1F5EJN5_9BACT</name>
<feature type="transmembrane region" description="Helical" evidence="8">
    <location>
        <begin position="280"/>
        <end position="298"/>
    </location>
</feature>
<evidence type="ECO:0000256" key="3">
    <source>
        <dbReference type="ARBA" id="ARBA00022448"/>
    </source>
</evidence>
<dbReference type="InterPro" id="IPR045861">
    <property type="entry name" value="CorA_cytoplasmic_dom"/>
</dbReference>
<evidence type="ECO:0000256" key="6">
    <source>
        <dbReference type="ARBA" id="ARBA00022989"/>
    </source>
</evidence>
<protein>
    <recommendedName>
        <fullName evidence="11">Magnesium transporter CorA</fullName>
    </recommendedName>
</protein>
<dbReference type="GO" id="GO:0000287">
    <property type="term" value="F:magnesium ion binding"/>
    <property type="evidence" value="ECO:0007669"/>
    <property type="project" value="TreeGrafter"/>
</dbReference>
<dbReference type="GO" id="GO:0005886">
    <property type="term" value="C:plasma membrane"/>
    <property type="evidence" value="ECO:0007669"/>
    <property type="project" value="UniProtKB-SubCell"/>
</dbReference>
<dbReference type="Proteomes" id="UP000179003">
    <property type="component" value="Unassembled WGS sequence"/>
</dbReference>
<accession>A0A1F5EJN5</accession>
<dbReference type="EMBL" id="MFAE01000005">
    <property type="protein sequence ID" value="OGD67434.1"/>
    <property type="molecule type" value="Genomic_DNA"/>
</dbReference>
<comment type="similarity">
    <text evidence="2">Belongs to the CorA metal ion transporter (MIT) (TC 1.A.35) family.</text>
</comment>
<comment type="subcellular location">
    <subcellularLocation>
        <location evidence="1">Cell membrane</location>
        <topology evidence="1">Multi-pass membrane protein</topology>
    </subcellularLocation>
</comment>
<dbReference type="GO" id="GO:0015095">
    <property type="term" value="F:magnesium ion transmembrane transporter activity"/>
    <property type="evidence" value="ECO:0007669"/>
    <property type="project" value="TreeGrafter"/>
</dbReference>
<evidence type="ECO:0000313" key="10">
    <source>
        <dbReference type="Proteomes" id="UP000179003"/>
    </source>
</evidence>
<dbReference type="Gene3D" id="3.30.460.20">
    <property type="entry name" value="CorA soluble domain-like"/>
    <property type="match status" value="1"/>
</dbReference>
<evidence type="ECO:0000256" key="4">
    <source>
        <dbReference type="ARBA" id="ARBA00022475"/>
    </source>
</evidence>
<keyword evidence="7 8" id="KW-0472">Membrane</keyword>
<comment type="caution">
    <text evidence="9">The sequence shown here is derived from an EMBL/GenBank/DDBJ whole genome shotgun (WGS) entry which is preliminary data.</text>
</comment>
<keyword evidence="6 8" id="KW-1133">Transmembrane helix</keyword>
<dbReference type="Pfam" id="PF01544">
    <property type="entry name" value="CorA"/>
    <property type="match status" value="1"/>
</dbReference>
<sequence length="304" mass="35385">MIKKHTYKKLTWIDLFKPTKEEVLGLMEEYDINPSIANDLLSPSFRQTVDAHENFIYLILHFPALKHTHSNEPNQEIDFLIGKDFIITSRYDDIDSIHKFSKVFDVNSVLEKEDMERDGGYIFLLLMKKLYASIDYEIEYIQDALEKAEDSIFKGEEKRMVQELSKIGRDLLNLKQATNNHQSGLESLQVAGLSFLGDEFSKNINKIINEYHKIRHNIAINVESLNELRYTNNSLLSTKQNETMTILTIMAFVTFPLSLLASIFGMNTQHMPIIGSDYDFWKVLGIMLLLTTTFSLFFKYKKWL</sequence>
<dbReference type="SUPFAM" id="SSF144083">
    <property type="entry name" value="Magnesium transport protein CorA, transmembrane region"/>
    <property type="match status" value="1"/>
</dbReference>
<evidence type="ECO:0000256" key="2">
    <source>
        <dbReference type="ARBA" id="ARBA00009765"/>
    </source>
</evidence>